<keyword evidence="2" id="KW-1185">Reference proteome</keyword>
<evidence type="ECO:0000313" key="2">
    <source>
        <dbReference type="Proteomes" id="UP000243459"/>
    </source>
</evidence>
<proteinExistence type="predicted"/>
<protein>
    <submittedName>
        <fullName evidence="1">Uncharacterized protein</fullName>
    </submittedName>
</protein>
<gene>
    <name evidence="1" type="ORF">A4U43_C07F14180</name>
</gene>
<dbReference type="Proteomes" id="UP000243459">
    <property type="component" value="Chromosome 7"/>
</dbReference>
<reference evidence="2" key="1">
    <citation type="journal article" date="2017" name="Nat. Commun.">
        <title>The asparagus genome sheds light on the origin and evolution of a young Y chromosome.</title>
        <authorList>
            <person name="Harkess A."/>
            <person name="Zhou J."/>
            <person name="Xu C."/>
            <person name="Bowers J.E."/>
            <person name="Van der Hulst R."/>
            <person name="Ayyampalayam S."/>
            <person name="Mercati F."/>
            <person name="Riccardi P."/>
            <person name="McKain M.R."/>
            <person name="Kakrana A."/>
            <person name="Tang H."/>
            <person name="Ray J."/>
            <person name="Groenendijk J."/>
            <person name="Arikit S."/>
            <person name="Mathioni S.M."/>
            <person name="Nakano M."/>
            <person name="Shan H."/>
            <person name="Telgmann-Rauber A."/>
            <person name="Kanno A."/>
            <person name="Yue Z."/>
            <person name="Chen H."/>
            <person name="Li W."/>
            <person name="Chen Y."/>
            <person name="Xu X."/>
            <person name="Zhang Y."/>
            <person name="Luo S."/>
            <person name="Chen H."/>
            <person name="Gao J."/>
            <person name="Mao Z."/>
            <person name="Pires J.C."/>
            <person name="Luo M."/>
            <person name="Kudrna D."/>
            <person name="Wing R.A."/>
            <person name="Meyers B.C."/>
            <person name="Yi K."/>
            <person name="Kong H."/>
            <person name="Lavrijsen P."/>
            <person name="Sunseri F."/>
            <person name="Falavigna A."/>
            <person name="Ye Y."/>
            <person name="Leebens-Mack J.H."/>
            <person name="Chen G."/>
        </authorList>
    </citation>
    <scope>NUCLEOTIDE SEQUENCE [LARGE SCALE GENOMIC DNA]</scope>
    <source>
        <strain evidence="2">cv. DH0086</strain>
    </source>
</reference>
<sequence>MGQSDGSGVGGVGLAVGRRGLRNDVGGVDERQSMLLFCATGGGRAWSAPWENDDCELCEYAVGRRRADRVLEWVRWPGRPADADQEVVSDGCSLGVPTATVAWRTGQVGGQARVSPISTGGGDERRWPTLGVGTTMEAWRDRAAPGVPAAVATVCGRC</sequence>
<dbReference type="AlphaFoldDB" id="A0A5P1EC13"/>
<dbReference type="EMBL" id="CM007387">
    <property type="protein sequence ID" value="ONK63354.1"/>
    <property type="molecule type" value="Genomic_DNA"/>
</dbReference>
<accession>A0A5P1EC13</accession>
<evidence type="ECO:0000313" key="1">
    <source>
        <dbReference type="EMBL" id="ONK63354.1"/>
    </source>
</evidence>
<organism evidence="1 2">
    <name type="scientific">Asparagus officinalis</name>
    <name type="common">Garden asparagus</name>
    <dbReference type="NCBI Taxonomy" id="4686"/>
    <lineage>
        <taxon>Eukaryota</taxon>
        <taxon>Viridiplantae</taxon>
        <taxon>Streptophyta</taxon>
        <taxon>Embryophyta</taxon>
        <taxon>Tracheophyta</taxon>
        <taxon>Spermatophyta</taxon>
        <taxon>Magnoliopsida</taxon>
        <taxon>Liliopsida</taxon>
        <taxon>Asparagales</taxon>
        <taxon>Asparagaceae</taxon>
        <taxon>Asparagoideae</taxon>
        <taxon>Asparagus</taxon>
    </lineage>
</organism>
<name>A0A5P1EC13_ASPOF</name>
<dbReference type="Gramene" id="ONK63354">
    <property type="protein sequence ID" value="ONK63354"/>
    <property type="gene ID" value="A4U43_C07F14180"/>
</dbReference>